<dbReference type="OrthoDB" id="7063654at2"/>
<dbReference type="EMBL" id="CP011412">
    <property type="protein sequence ID" value="AKH21456.1"/>
    <property type="molecule type" value="Genomic_DNA"/>
</dbReference>
<organism evidence="1 2">
    <name type="scientific">Sedimenticola thiotaurini</name>
    <dbReference type="NCBI Taxonomy" id="1543721"/>
    <lineage>
        <taxon>Bacteria</taxon>
        <taxon>Pseudomonadati</taxon>
        <taxon>Pseudomonadota</taxon>
        <taxon>Gammaproteobacteria</taxon>
        <taxon>Chromatiales</taxon>
        <taxon>Sedimenticolaceae</taxon>
        <taxon>Sedimenticola</taxon>
    </lineage>
</organism>
<keyword evidence="2" id="KW-1185">Reference proteome</keyword>
<name>A0A0F7JYP1_9GAMM</name>
<dbReference type="AlphaFoldDB" id="A0A0F7JYP1"/>
<dbReference type="RefSeq" id="WP_046860381.1">
    <property type="nucleotide sequence ID" value="NZ_CP011412.1"/>
</dbReference>
<protein>
    <recommendedName>
        <fullName evidence="3">Transcriptional regulator</fullName>
    </recommendedName>
</protein>
<evidence type="ECO:0000313" key="2">
    <source>
        <dbReference type="Proteomes" id="UP000034410"/>
    </source>
</evidence>
<evidence type="ECO:0000313" key="1">
    <source>
        <dbReference type="EMBL" id="AKH21456.1"/>
    </source>
</evidence>
<proteinExistence type="predicted"/>
<reference evidence="1 2" key="1">
    <citation type="journal article" date="2015" name="Genome Announc.">
        <title>Complete Genome Sequence of Sedimenticola thiotaurini Strain SIP-G1, a Polyphosphate- and Polyhydroxyalkanoate-Accumulating Sulfur-Oxidizing Gammaproteobacterium Isolated from Salt Marsh Sediments.</title>
        <authorList>
            <person name="Flood B.E."/>
            <person name="Jones D.S."/>
            <person name="Bailey J.V."/>
        </authorList>
    </citation>
    <scope>NUCLEOTIDE SEQUENCE [LARGE SCALE GENOMIC DNA]</scope>
    <source>
        <strain evidence="1 2">SIP-G1</strain>
    </source>
</reference>
<accession>A0A0F7JYP1</accession>
<dbReference type="Proteomes" id="UP000034410">
    <property type="component" value="Chromosome"/>
</dbReference>
<sequence>MLIEGPMNITISDPADGQGKVLVIVFTPEFQALSLEEQGVQFQDYMRLLASHIESKDKVDERNRAGMAIIYQFAEQLLPHILSGELALEERIVLQVRHEGQAVALTDLLARH</sequence>
<dbReference type="KEGG" id="seds:AAY24_15095"/>
<evidence type="ECO:0008006" key="3">
    <source>
        <dbReference type="Google" id="ProtNLM"/>
    </source>
</evidence>
<gene>
    <name evidence="1" type="ORF">AAY24_15095</name>
</gene>